<evidence type="ECO:0000256" key="2">
    <source>
        <dbReference type="ARBA" id="ARBA00044777"/>
    </source>
</evidence>
<dbReference type="AlphaFoldDB" id="A0A6B1D734"/>
<gene>
    <name evidence="3" type="ORF">F4X14_12620</name>
</gene>
<organism evidence="3">
    <name type="scientific">Caldilineaceae bacterium SB0661_bin_32</name>
    <dbReference type="NCBI Taxonomy" id="2605255"/>
    <lineage>
        <taxon>Bacteria</taxon>
        <taxon>Bacillati</taxon>
        <taxon>Chloroflexota</taxon>
        <taxon>Caldilineae</taxon>
        <taxon>Caldilineales</taxon>
        <taxon>Caldilineaceae</taxon>
    </lineage>
</organism>
<dbReference type="Gene3D" id="6.10.250.2410">
    <property type="match status" value="1"/>
</dbReference>
<evidence type="ECO:0000313" key="3">
    <source>
        <dbReference type="EMBL" id="MYC95800.1"/>
    </source>
</evidence>
<dbReference type="PANTHER" id="PTHR33969">
    <property type="entry name" value="SEGREGATION AND CONDENSATION PROTEIN A"/>
    <property type="match status" value="1"/>
</dbReference>
<dbReference type="PANTHER" id="PTHR33969:SF2">
    <property type="entry name" value="SEGREGATION AND CONDENSATION PROTEIN A"/>
    <property type="match status" value="1"/>
</dbReference>
<keyword evidence="1" id="KW-0159">Chromosome partition</keyword>
<dbReference type="InterPro" id="IPR023093">
    <property type="entry name" value="ScpA-like_C"/>
</dbReference>
<proteinExistence type="predicted"/>
<dbReference type="GO" id="GO:0007059">
    <property type="term" value="P:chromosome segregation"/>
    <property type="evidence" value="ECO:0007669"/>
    <property type="project" value="UniProtKB-KW"/>
</dbReference>
<comment type="caution">
    <text evidence="3">The sequence shown here is derived from an EMBL/GenBank/DDBJ whole genome shotgun (WGS) entry which is preliminary data.</text>
</comment>
<dbReference type="Pfam" id="PF02616">
    <property type="entry name" value="SMC_ScpA"/>
    <property type="match status" value="1"/>
</dbReference>
<dbReference type="InterPro" id="IPR003768">
    <property type="entry name" value="ScpA"/>
</dbReference>
<dbReference type="Gene3D" id="1.10.10.580">
    <property type="entry name" value="Structural maintenance of chromosome 1. Chain E"/>
    <property type="match status" value="1"/>
</dbReference>
<sequence>METALNPLGAGYPVSLPIFDGPIGLLLHLIEREELDITEVSLVAITDQYLRAIEAMQEIEPEALADFLVVAARLLYIKSRSLLPHPEGEEEEEERQSEALIQQLLDYRRFRVAAGELRLRASIGLRTSARSTPPQMDRRLDLSALTIEKLADAAQRALSNFPGDPDLPSVRAYPVTVAEKIESIRERIRGRAGENGKTGGSLTFSALLSRSRSRQEIIVTFLAVLELIKQKEIAAEQEATFGEILLRSVQ</sequence>
<protein>
    <recommendedName>
        <fullName evidence="2">Segregation and condensation protein A</fullName>
    </recommendedName>
</protein>
<reference evidence="3" key="1">
    <citation type="submission" date="2019-09" db="EMBL/GenBank/DDBJ databases">
        <title>Characterisation of the sponge microbiome using genome-centric metagenomics.</title>
        <authorList>
            <person name="Engelberts J.P."/>
            <person name="Robbins S.J."/>
            <person name="De Goeij J.M."/>
            <person name="Aranda M."/>
            <person name="Bell S.C."/>
            <person name="Webster N.S."/>
        </authorList>
    </citation>
    <scope>NUCLEOTIDE SEQUENCE</scope>
    <source>
        <strain evidence="3">SB0661_bin_32</strain>
    </source>
</reference>
<name>A0A6B1D734_9CHLR</name>
<dbReference type="EMBL" id="VXMH01000066">
    <property type="protein sequence ID" value="MYC95800.1"/>
    <property type="molecule type" value="Genomic_DNA"/>
</dbReference>
<accession>A0A6B1D734</accession>
<evidence type="ECO:0000256" key="1">
    <source>
        <dbReference type="ARBA" id="ARBA00022829"/>
    </source>
</evidence>